<dbReference type="Gene3D" id="2.130.10.10">
    <property type="entry name" value="YVTN repeat-like/Quinoprotein amine dehydrogenase"/>
    <property type="match status" value="1"/>
</dbReference>
<dbReference type="PANTHER" id="PTHR44472">
    <property type="entry name" value="DDB1- AND CUL4-ASSOCIATED FACTOR 4-RELATED"/>
    <property type="match status" value="1"/>
</dbReference>
<gene>
    <name evidence="2" type="primary">LOC113791533</name>
</gene>
<dbReference type="PANTHER" id="PTHR44472:SF1">
    <property type="entry name" value="DDB1 AND CUL4 ASSOCIATED FACTOR 4"/>
    <property type="match status" value="1"/>
</dbReference>
<dbReference type="InParanoid" id="A0A6P6XV43"/>
<name>A0A6P6XV43_DERPT</name>
<reference evidence="2" key="1">
    <citation type="submission" date="2025-08" db="UniProtKB">
        <authorList>
            <consortium name="RefSeq"/>
        </authorList>
    </citation>
    <scope>IDENTIFICATION</scope>
    <source>
        <strain evidence="2">Airmid</strain>
    </source>
</reference>
<sequence length="451" mass="52903">MSSFVETFIDYDNLEIKEMANSFEQTHRVIIEDGQPLWYHINQLNMTKNPRELRQRSERERRSREFKQYYQQTILPDIKPLAQAFFESQYHPNKRRALELAGVNNYLHSRFGSVVSHRSFYDTFENCRHRRFYHFNLYSTRSEPKNSQIVAIGNNKTLTHIKQQTIISFNPNNSILMKPYQDSISQLNIIQMVGKPGKKNFIYSSCHERYEIIENEALILKEHHSFALGEKSSRTNPHCGIAHMVLEAAHPRVPQCIDFESDPDSGDDCAVIGYSDGTIEFVDLNQIRNCLQKQRNSHRPRNSCILDIHKLGENRVIVSGSEHYLAQFDKRMFGRNAKSVIEYENHYNTSYFHQINIDQKRNLIISSGSDDIVRFWNIDNGRLCYCINMDEAEYFGKNNDKRLRQAYFAKDFSLFDTNISDRLLRPIIKGDTLIIADGDQMKFLANDIHEF</sequence>
<dbReference type="InterPro" id="IPR019775">
    <property type="entry name" value="WD40_repeat_CS"/>
</dbReference>
<dbReference type="GeneID" id="113791533"/>
<dbReference type="KEGG" id="dpte:113791533"/>
<dbReference type="InterPro" id="IPR036322">
    <property type="entry name" value="WD40_repeat_dom_sf"/>
</dbReference>
<dbReference type="InterPro" id="IPR052254">
    <property type="entry name" value="CUL4-DDB1_E3_ligase_receptor"/>
</dbReference>
<dbReference type="InterPro" id="IPR015943">
    <property type="entry name" value="WD40/YVTN_repeat-like_dom_sf"/>
</dbReference>
<organism evidence="1 2">
    <name type="scientific">Dermatophagoides pteronyssinus</name>
    <name type="common">European house dust mite</name>
    <dbReference type="NCBI Taxonomy" id="6956"/>
    <lineage>
        <taxon>Eukaryota</taxon>
        <taxon>Metazoa</taxon>
        <taxon>Ecdysozoa</taxon>
        <taxon>Arthropoda</taxon>
        <taxon>Chelicerata</taxon>
        <taxon>Arachnida</taxon>
        <taxon>Acari</taxon>
        <taxon>Acariformes</taxon>
        <taxon>Sarcoptiformes</taxon>
        <taxon>Astigmata</taxon>
        <taxon>Psoroptidia</taxon>
        <taxon>Analgoidea</taxon>
        <taxon>Pyroglyphidae</taxon>
        <taxon>Dermatophagoidinae</taxon>
        <taxon>Dermatophagoides</taxon>
    </lineage>
</organism>
<proteinExistence type="predicted"/>
<dbReference type="SUPFAM" id="SSF50978">
    <property type="entry name" value="WD40 repeat-like"/>
    <property type="match status" value="1"/>
</dbReference>
<protein>
    <submittedName>
        <fullName evidence="2">Uncharacterized protein LOC113791533</fullName>
    </submittedName>
</protein>
<evidence type="ECO:0000313" key="1">
    <source>
        <dbReference type="Proteomes" id="UP000515146"/>
    </source>
</evidence>
<dbReference type="RefSeq" id="XP_027197160.1">
    <property type="nucleotide sequence ID" value="XM_027341359.1"/>
</dbReference>
<dbReference type="Proteomes" id="UP000515146">
    <property type="component" value="Unplaced"/>
</dbReference>
<accession>A0A6P6XV43</accession>
<dbReference type="OrthoDB" id="10378908at2759"/>
<keyword evidence="1" id="KW-1185">Reference proteome</keyword>
<evidence type="ECO:0000313" key="2">
    <source>
        <dbReference type="RefSeq" id="XP_027197160.1"/>
    </source>
</evidence>
<dbReference type="AlphaFoldDB" id="A0A6P6XV43"/>
<dbReference type="PROSITE" id="PS00678">
    <property type="entry name" value="WD_REPEATS_1"/>
    <property type="match status" value="1"/>
</dbReference>